<name>A0A2S5TC93_9GAMM</name>
<dbReference type="NCBIfam" id="TIGR03425">
    <property type="entry name" value="urea_degr_2"/>
    <property type="match status" value="1"/>
</dbReference>
<comment type="caution">
    <text evidence="2">The sequence shown here is derived from an EMBL/GenBank/DDBJ whole genome shotgun (WGS) entry which is preliminary data.</text>
</comment>
<dbReference type="Pfam" id="PF09347">
    <property type="entry name" value="DUF1989"/>
    <property type="match status" value="1"/>
</dbReference>
<organism evidence="2 3">
    <name type="scientific">Solimonas fluminis</name>
    <dbReference type="NCBI Taxonomy" id="2086571"/>
    <lineage>
        <taxon>Bacteria</taxon>
        <taxon>Pseudomonadati</taxon>
        <taxon>Pseudomonadota</taxon>
        <taxon>Gammaproteobacteria</taxon>
        <taxon>Nevskiales</taxon>
        <taxon>Nevskiaceae</taxon>
        <taxon>Solimonas</taxon>
    </lineage>
</organism>
<dbReference type="EMBL" id="PSNW01000011">
    <property type="protein sequence ID" value="PPE72605.1"/>
    <property type="molecule type" value="Genomic_DNA"/>
</dbReference>
<dbReference type="AlphaFoldDB" id="A0A2S5TC93"/>
<evidence type="ECO:0000313" key="2">
    <source>
        <dbReference type="EMBL" id="PPE72605.1"/>
    </source>
</evidence>
<dbReference type="RefSeq" id="WP_104231691.1">
    <property type="nucleotide sequence ID" value="NZ_PSNW01000011.1"/>
</dbReference>
<proteinExistence type="predicted"/>
<dbReference type="InterPro" id="IPR017792">
    <property type="entry name" value="UAAP1"/>
</dbReference>
<evidence type="ECO:0000259" key="1">
    <source>
        <dbReference type="Pfam" id="PF09347"/>
    </source>
</evidence>
<dbReference type="PANTHER" id="PTHR31527:SF0">
    <property type="entry name" value="RE64534P"/>
    <property type="match status" value="1"/>
</dbReference>
<dbReference type="InterPro" id="IPR018959">
    <property type="entry name" value="DUF1989"/>
</dbReference>
<dbReference type="PANTHER" id="PTHR31527">
    <property type="entry name" value="RE64534P"/>
    <property type="match status" value="1"/>
</dbReference>
<keyword evidence="3" id="KW-1185">Reference proteome</keyword>
<protein>
    <submittedName>
        <fullName evidence="2">Urea carboxylase</fullName>
    </submittedName>
</protein>
<accession>A0A2S5TC93</accession>
<dbReference type="Proteomes" id="UP000238220">
    <property type="component" value="Unassembled WGS sequence"/>
</dbReference>
<gene>
    <name evidence="2" type="ORF">C3942_17660</name>
</gene>
<feature type="domain" description="DUF1989" evidence="1">
    <location>
        <begin position="11"/>
        <end position="182"/>
    </location>
</feature>
<evidence type="ECO:0000313" key="3">
    <source>
        <dbReference type="Proteomes" id="UP000238220"/>
    </source>
</evidence>
<dbReference type="OrthoDB" id="5298498at2"/>
<sequence>MTNPDILYQDTLPGGCHWSLQMRRGQLLRLVDTDGGANLGMLLYNPYALLERINLPDTLKCQHTFRLGKGHCIYSDMGRVFCSIVEDTAGWHDAVCGAASRDLVERRWGRLAYQQARNDMRRNGLDGFLVELAKHGLGRKDLAANLNLFSKVVADDSGALRYVEGASRPGSFVDLRFEMDSLVVMSAAPHPLNPAVEYPARPVRYEIREAPPMVHPDVCCDARPENQRGFANNRLYQLSIGGVR</sequence>
<reference evidence="2 3" key="1">
    <citation type="submission" date="2018-02" db="EMBL/GenBank/DDBJ databases">
        <title>Genome sequencing of Solimonas sp. HR-BB.</title>
        <authorList>
            <person name="Lee Y."/>
            <person name="Jeon C.O."/>
        </authorList>
    </citation>
    <scope>NUCLEOTIDE SEQUENCE [LARGE SCALE GENOMIC DNA]</scope>
    <source>
        <strain evidence="2 3">HR-BB</strain>
    </source>
</reference>